<sequence>MESARDKRTREIVEAEDLWLLDSVDTEGYVCWGCGITMHPAAWEKDKKVRAYFKKKRHIQHHPECDADAESTVIRQGQKASVRNILDSAPGLMPSGLKLIEKRPVVEPSFSGDESKSSSTRSASSQSGEGNSPERQSRRQVNAIRNICRAFIRFPHDRGMSLNVPGISGQIYMTAFKKLRNAVQPYPEPKIFYAPLLWNKFTENDENLIIPLSGEWGKDEEGKPKPKPTRSYQIYIEWASWSKAKRTVVRKELEAARTEAIEAKGKGLKDKAWIFFIGEQNAENSEIFYVSDYRLICAIVGHITYP</sequence>
<proteinExistence type="predicted"/>
<protein>
    <submittedName>
        <fullName evidence="2">Uncharacterized protein</fullName>
    </submittedName>
</protein>
<organism evidence="2">
    <name type="scientific">Escherichia coli</name>
    <dbReference type="NCBI Taxonomy" id="562"/>
    <lineage>
        <taxon>Bacteria</taxon>
        <taxon>Pseudomonadati</taxon>
        <taxon>Pseudomonadota</taxon>
        <taxon>Gammaproteobacteria</taxon>
        <taxon>Enterobacterales</taxon>
        <taxon>Enterobacteriaceae</taxon>
        <taxon>Escherichia</taxon>
    </lineage>
</organism>
<dbReference type="EMBL" id="DAAYTU010000019">
    <property type="protein sequence ID" value="HAG5771469.1"/>
    <property type="molecule type" value="Genomic_DNA"/>
</dbReference>
<evidence type="ECO:0000313" key="2">
    <source>
        <dbReference type="EMBL" id="HAG5771469.1"/>
    </source>
</evidence>
<accession>A0A765TBJ8</accession>
<reference evidence="2" key="1">
    <citation type="journal article" date="2018" name="Genome Biol.">
        <title>SKESA: strategic k-mer extension for scrupulous assemblies.</title>
        <authorList>
            <person name="Souvorov A."/>
            <person name="Agarwala R."/>
            <person name="Lipman D.J."/>
        </authorList>
    </citation>
    <scope>NUCLEOTIDE SEQUENCE [LARGE SCALE GENOMIC DNA]</scope>
    <source>
        <strain evidence="2">1839</strain>
    </source>
</reference>
<evidence type="ECO:0000256" key="1">
    <source>
        <dbReference type="SAM" id="MobiDB-lite"/>
    </source>
</evidence>
<reference evidence="2" key="2">
    <citation type="submission" date="2020-02" db="EMBL/GenBank/DDBJ databases">
        <authorList>
            <consortium name="NCBI Pathogen Detection Project"/>
        </authorList>
    </citation>
    <scope>NUCLEOTIDE SEQUENCE</scope>
    <source>
        <strain evidence="2">1839</strain>
    </source>
</reference>
<feature type="region of interest" description="Disordered" evidence="1">
    <location>
        <begin position="108"/>
        <end position="139"/>
    </location>
</feature>
<dbReference type="EMBL" id="DAAYTU010000230">
    <property type="protein sequence ID" value="HAG5773549.1"/>
    <property type="molecule type" value="Genomic_DNA"/>
</dbReference>
<name>A0A765TBJ8_ECOLX</name>
<evidence type="ECO:0000313" key="3">
    <source>
        <dbReference type="EMBL" id="HAG5773549.1"/>
    </source>
</evidence>
<feature type="compositionally biased region" description="Low complexity" evidence="1">
    <location>
        <begin position="117"/>
        <end position="127"/>
    </location>
</feature>
<gene>
    <name evidence="2" type="ORF">GGB84_003166</name>
    <name evidence="3" type="ORF">GGB84_005404</name>
</gene>
<comment type="caution">
    <text evidence="2">The sequence shown here is derived from an EMBL/GenBank/DDBJ whole genome shotgun (WGS) entry which is preliminary data.</text>
</comment>
<dbReference type="AlphaFoldDB" id="A0A765TBJ8"/>